<dbReference type="GO" id="GO:0031424">
    <property type="term" value="P:keratinization"/>
    <property type="evidence" value="ECO:0007669"/>
    <property type="project" value="TreeGrafter"/>
</dbReference>
<accession>A0AAN7RRQ6</accession>
<evidence type="ECO:0000256" key="5">
    <source>
        <dbReference type="RuleBase" id="RU000685"/>
    </source>
</evidence>
<evidence type="ECO:0000313" key="9">
    <source>
        <dbReference type="EMBL" id="KAK4807346.1"/>
    </source>
</evidence>
<evidence type="ECO:0000256" key="2">
    <source>
        <dbReference type="ARBA" id="ARBA00022754"/>
    </source>
</evidence>
<dbReference type="GO" id="GO:0030280">
    <property type="term" value="F:structural constituent of skin epidermis"/>
    <property type="evidence" value="ECO:0007669"/>
    <property type="project" value="TreeGrafter"/>
</dbReference>
<evidence type="ECO:0000259" key="8">
    <source>
        <dbReference type="PROSITE" id="PS51842"/>
    </source>
</evidence>
<dbReference type="GO" id="GO:0005615">
    <property type="term" value="C:extracellular space"/>
    <property type="evidence" value="ECO:0007669"/>
    <property type="project" value="TreeGrafter"/>
</dbReference>
<feature type="domain" description="IF rod" evidence="8">
    <location>
        <begin position="255"/>
        <end position="566"/>
    </location>
</feature>
<feature type="coiled-coil region" evidence="6">
    <location>
        <begin position="308"/>
        <end position="391"/>
    </location>
</feature>
<dbReference type="PROSITE" id="PS00226">
    <property type="entry name" value="IF_ROD_1"/>
    <property type="match status" value="1"/>
</dbReference>
<dbReference type="AlphaFoldDB" id="A0AAN7RRQ6"/>
<evidence type="ECO:0000256" key="7">
    <source>
        <dbReference type="SAM" id="MobiDB-lite"/>
    </source>
</evidence>
<dbReference type="InterPro" id="IPR039008">
    <property type="entry name" value="IF_rod_dom"/>
</dbReference>
<dbReference type="SMART" id="SM01391">
    <property type="entry name" value="Filament"/>
    <property type="match status" value="2"/>
</dbReference>
<dbReference type="FunFam" id="1.20.5.170:FF:000004">
    <property type="entry name" value="Keratin, type II cytoskeletal 5"/>
    <property type="match status" value="1"/>
</dbReference>
<sequence>MDNSRGLNMDDIITDVKAQYDDIAKKSQADAETWYYSKYEEPRETAGKHDDSLRNTKNEIVELNWVIQRLTGERENTKAQSCKLEGAIAEAEEHREVVSKDAKCKLSELEKVKQGMAREYQGLMNVKLALDIESTTYRKLLDGEESRNRCSFSTASCHWGGGMGYCGLGYFSSRSLDGVASSRPRRAVGRCPPPRRGYGFAAAGTGFGYRGAGFGYRVHGASRPCTITPITINEQLLQPLRLELDPNIQTVKYQEKEQIKTLNNKFASFIDKVRFLEQQNKVLETKWSFLRGQKHRKNTIMPMLETYIGNLKKQLEALGRNRAQLETDLKAAQQVLETNKKMYKDECSQRTCTESEFIALKKDADCFFLNKAELEAKVESLKEEVEFLRVFYKVKIHQLRAQISDTSVVVQMDNRGDLNLDGIIADIKAQYEDIVRRSQAEAQAWYESKFEELRVTAGRNANSLRETKNKIAELTRTVQRLNREVRSAKDQRCKLEAAVADAEQRGETAVKDAKHKLSELETALQQTKADLAQQLHKYQELMNVKLALDIEIVTYRKLLEGEESRLRAEGGFPDNISVCHSQGALTYSPEPGFASAHTSANRNACWTSSVGVCGTAVSCSDGVSSRSTRSSHMKVVSMTKSARSNV</sequence>
<comment type="similarity">
    <text evidence="4 5">Belongs to the intermediate filament family.</text>
</comment>
<dbReference type="Gene3D" id="1.20.5.170">
    <property type="match status" value="2"/>
</dbReference>
<organism evidence="9 10">
    <name type="scientific">Mycteria americana</name>
    <name type="common">Wood stork</name>
    <dbReference type="NCBI Taxonomy" id="33587"/>
    <lineage>
        <taxon>Eukaryota</taxon>
        <taxon>Metazoa</taxon>
        <taxon>Chordata</taxon>
        <taxon>Craniata</taxon>
        <taxon>Vertebrata</taxon>
        <taxon>Euteleostomi</taxon>
        <taxon>Archelosauria</taxon>
        <taxon>Archosauria</taxon>
        <taxon>Dinosauria</taxon>
        <taxon>Saurischia</taxon>
        <taxon>Theropoda</taxon>
        <taxon>Coelurosauria</taxon>
        <taxon>Aves</taxon>
        <taxon>Neognathae</taxon>
        <taxon>Neoaves</taxon>
        <taxon>Aequornithes</taxon>
        <taxon>Ciconiiformes</taxon>
        <taxon>Ciconiidae</taxon>
        <taxon>Mycteria</taxon>
    </lineage>
</organism>
<dbReference type="Gene3D" id="1.20.5.1160">
    <property type="entry name" value="Vasodilator-stimulated phosphoprotein"/>
    <property type="match status" value="1"/>
</dbReference>
<dbReference type="Proteomes" id="UP001333110">
    <property type="component" value="Unassembled WGS sequence"/>
</dbReference>
<dbReference type="FunFam" id="1.20.5.1160:FF:000001">
    <property type="entry name" value="Keratin type II"/>
    <property type="match status" value="1"/>
</dbReference>
<keyword evidence="2 5" id="KW-0403">Intermediate filament</keyword>
<evidence type="ECO:0000256" key="6">
    <source>
        <dbReference type="SAM" id="Coils"/>
    </source>
</evidence>
<dbReference type="SUPFAM" id="SSF64593">
    <property type="entry name" value="Intermediate filament protein, coiled coil region"/>
    <property type="match status" value="3"/>
</dbReference>
<dbReference type="PROSITE" id="PS51842">
    <property type="entry name" value="IF_ROD_2"/>
    <property type="match status" value="2"/>
</dbReference>
<dbReference type="Gene3D" id="1.20.5.500">
    <property type="entry name" value="Single helix bin"/>
    <property type="match status" value="2"/>
</dbReference>
<dbReference type="EMBL" id="JAUNZN010000031">
    <property type="protein sequence ID" value="KAK4807346.1"/>
    <property type="molecule type" value="Genomic_DNA"/>
</dbReference>
<reference evidence="9 10" key="1">
    <citation type="journal article" date="2023" name="J. Hered.">
        <title>Chromosome-level genome of the wood stork (Mycteria americana) provides insight into avian chromosome evolution.</title>
        <authorList>
            <person name="Flamio R. Jr."/>
            <person name="Ramstad K.M."/>
        </authorList>
    </citation>
    <scope>NUCLEOTIDE SEQUENCE [LARGE SCALE GENOMIC DNA]</scope>
    <source>
        <strain evidence="9">JAX WOST 10</strain>
    </source>
</reference>
<feature type="region of interest" description="Disordered" evidence="7">
    <location>
        <begin position="622"/>
        <end position="646"/>
    </location>
</feature>
<dbReference type="InterPro" id="IPR032444">
    <property type="entry name" value="Keratin_2_head"/>
</dbReference>
<dbReference type="GO" id="GO:0045095">
    <property type="term" value="C:keratin filament"/>
    <property type="evidence" value="ECO:0007669"/>
    <property type="project" value="InterPro"/>
</dbReference>
<feature type="coiled-coil region" evidence="6">
    <location>
        <begin position="464"/>
        <end position="544"/>
    </location>
</feature>
<keyword evidence="1" id="KW-0416">Keratin</keyword>
<dbReference type="InterPro" id="IPR003054">
    <property type="entry name" value="Keratin_II"/>
</dbReference>
<evidence type="ECO:0000256" key="1">
    <source>
        <dbReference type="ARBA" id="ARBA00022744"/>
    </source>
</evidence>
<dbReference type="PANTHER" id="PTHR45616">
    <property type="entry name" value="GATA-TYPE DOMAIN-CONTAINING PROTEIN"/>
    <property type="match status" value="1"/>
</dbReference>
<evidence type="ECO:0000313" key="10">
    <source>
        <dbReference type="Proteomes" id="UP001333110"/>
    </source>
</evidence>
<proteinExistence type="inferred from homology"/>
<gene>
    <name evidence="9" type="ORF">QYF61_014877</name>
</gene>
<protein>
    <recommendedName>
        <fullName evidence="8">IF rod domain-containing protein</fullName>
    </recommendedName>
</protein>
<comment type="caution">
    <text evidence="9">The sequence shown here is derived from an EMBL/GenBank/DDBJ whole genome shotgun (WGS) entry which is preliminary data.</text>
</comment>
<keyword evidence="10" id="KW-1185">Reference proteome</keyword>
<dbReference type="PRINTS" id="PR01276">
    <property type="entry name" value="TYPE2KERATIN"/>
</dbReference>
<dbReference type="PANTHER" id="PTHR45616:SF21">
    <property type="entry name" value="KERATIN, TYPE II CYTOSKELETAL 7"/>
    <property type="match status" value="1"/>
</dbReference>
<evidence type="ECO:0000256" key="3">
    <source>
        <dbReference type="ARBA" id="ARBA00023054"/>
    </source>
</evidence>
<dbReference type="GO" id="GO:0045109">
    <property type="term" value="P:intermediate filament organization"/>
    <property type="evidence" value="ECO:0007669"/>
    <property type="project" value="TreeGrafter"/>
</dbReference>
<feature type="domain" description="IF rod" evidence="8">
    <location>
        <begin position="1"/>
        <end position="148"/>
    </location>
</feature>
<dbReference type="InterPro" id="IPR018039">
    <property type="entry name" value="IF_conserved"/>
</dbReference>
<dbReference type="Pfam" id="PF16208">
    <property type="entry name" value="Keratin_2_head"/>
    <property type="match status" value="1"/>
</dbReference>
<dbReference type="FunFam" id="1.20.5.500:FF:000001">
    <property type="entry name" value="Type II keratin 23"/>
    <property type="match status" value="2"/>
</dbReference>
<keyword evidence="3 6" id="KW-0175">Coiled coil</keyword>
<name>A0AAN7RRQ6_MYCAM</name>
<dbReference type="Pfam" id="PF00038">
    <property type="entry name" value="Filament"/>
    <property type="match status" value="2"/>
</dbReference>
<evidence type="ECO:0000256" key="4">
    <source>
        <dbReference type="ARBA" id="ARBA00061646"/>
    </source>
</evidence>